<dbReference type="Proteomes" id="UP000626109">
    <property type="component" value="Unassembled WGS sequence"/>
</dbReference>
<keyword evidence="5" id="KW-1185">Reference proteome</keyword>
<evidence type="ECO:0000313" key="3">
    <source>
        <dbReference type="EMBL" id="CAE8617216.1"/>
    </source>
</evidence>
<organism evidence="3 5">
    <name type="scientific">Polarella glacialis</name>
    <name type="common">Dinoflagellate</name>
    <dbReference type="NCBI Taxonomy" id="89957"/>
    <lineage>
        <taxon>Eukaryota</taxon>
        <taxon>Sar</taxon>
        <taxon>Alveolata</taxon>
        <taxon>Dinophyceae</taxon>
        <taxon>Suessiales</taxon>
        <taxon>Suessiaceae</taxon>
        <taxon>Polarella</taxon>
    </lineage>
</organism>
<gene>
    <name evidence="3" type="ORF">PGLA1383_LOCUS34878</name>
    <name evidence="4" type="ORF">PGLA2088_LOCUS35484</name>
</gene>
<keyword evidence="2" id="KW-0812">Transmembrane</keyword>
<sequence length="180" mass="19540">MEWMMAGQASSREKKHKEVKPRPILRGSGSSLQLALTEEGTLRKPSPKASDAPEQRKVVRFAAASAVERFTFVVSCESNPDLTDSPYVFPWFLVRGILLVAFVFISLLVAFWGPWGSGRAEAVEGRIPPANAELLTGSVTMLPFGMAIVAAFIFQMVLILAVVSACAGSDSDVIDKIEPR</sequence>
<dbReference type="AlphaFoldDB" id="A0A813FT55"/>
<feature type="transmembrane region" description="Helical" evidence="2">
    <location>
        <begin position="144"/>
        <end position="167"/>
    </location>
</feature>
<evidence type="ECO:0000256" key="1">
    <source>
        <dbReference type="SAM" id="MobiDB-lite"/>
    </source>
</evidence>
<proteinExistence type="predicted"/>
<comment type="caution">
    <text evidence="3">The sequence shown here is derived from an EMBL/GenBank/DDBJ whole genome shotgun (WGS) entry which is preliminary data.</text>
</comment>
<reference evidence="3" key="1">
    <citation type="submission" date="2021-02" db="EMBL/GenBank/DDBJ databases">
        <authorList>
            <person name="Dougan E. K."/>
            <person name="Rhodes N."/>
            <person name="Thang M."/>
            <person name="Chan C."/>
        </authorList>
    </citation>
    <scope>NUCLEOTIDE SEQUENCE</scope>
</reference>
<keyword evidence="2" id="KW-0472">Membrane</keyword>
<dbReference type="EMBL" id="CAJNNV010026096">
    <property type="protein sequence ID" value="CAE8617216.1"/>
    <property type="molecule type" value="Genomic_DNA"/>
</dbReference>
<dbReference type="Proteomes" id="UP000654075">
    <property type="component" value="Unassembled WGS sequence"/>
</dbReference>
<feature type="region of interest" description="Disordered" evidence="1">
    <location>
        <begin position="1"/>
        <end position="33"/>
    </location>
</feature>
<evidence type="ECO:0000313" key="5">
    <source>
        <dbReference type="Proteomes" id="UP000654075"/>
    </source>
</evidence>
<accession>A0A813FT55</accession>
<evidence type="ECO:0000313" key="4">
    <source>
        <dbReference type="EMBL" id="CAE8709486.1"/>
    </source>
</evidence>
<dbReference type="EMBL" id="CAJNNW010031850">
    <property type="protein sequence ID" value="CAE8709486.1"/>
    <property type="molecule type" value="Genomic_DNA"/>
</dbReference>
<keyword evidence="2" id="KW-1133">Transmembrane helix</keyword>
<protein>
    <submittedName>
        <fullName evidence="3">Uncharacterized protein</fullName>
    </submittedName>
</protein>
<evidence type="ECO:0000256" key="2">
    <source>
        <dbReference type="SAM" id="Phobius"/>
    </source>
</evidence>
<feature type="transmembrane region" description="Helical" evidence="2">
    <location>
        <begin position="92"/>
        <end position="112"/>
    </location>
</feature>
<name>A0A813FT55_POLGL</name>